<keyword evidence="9 12" id="KW-0472">Membrane</keyword>
<comment type="caution">
    <text evidence="14">The sequence shown here is derived from an EMBL/GenBank/DDBJ whole genome shotgun (WGS) entry which is preliminary data.</text>
</comment>
<comment type="similarity">
    <text evidence="1 12">Belongs to the FliP/MopC/SpaP family.</text>
</comment>
<evidence type="ECO:0000256" key="2">
    <source>
        <dbReference type="ARBA" id="ARBA00021714"/>
    </source>
</evidence>
<feature type="transmembrane region" description="Helical" evidence="12">
    <location>
        <begin position="186"/>
        <end position="212"/>
    </location>
</feature>
<evidence type="ECO:0000256" key="3">
    <source>
        <dbReference type="ARBA" id="ARBA00022448"/>
    </source>
</evidence>
<dbReference type="GO" id="GO:0044781">
    <property type="term" value="P:bacterial-type flagellum organization"/>
    <property type="evidence" value="ECO:0007669"/>
    <property type="project" value="UniProtKB-UniRule"/>
</dbReference>
<dbReference type="NCBIfam" id="NF009438">
    <property type="entry name" value="PRK12797.1"/>
    <property type="match status" value="1"/>
</dbReference>
<evidence type="ECO:0000256" key="10">
    <source>
        <dbReference type="ARBA" id="ARBA00023143"/>
    </source>
</evidence>
<keyword evidence="14" id="KW-0969">Cilium</keyword>
<feature type="signal peptide" evidence="13">
    <location>
        <begin position="1"/>
        <end position="18"/>
    </location>
</feature>
<dbReference type="AlphaFoldDB" id="A0A1F4RX86"/>
<keyword evidence="3 12" id="KW-0813">Transport</keyword>
<dbReference type="InterPro" id="IPR005837">
    <property type="entry name" value="FliP"/>
</dbReference>
<proteinExistence type="inferred from homology"/>
<protein>
    <recommendedName>
        <fullName evidence="2 12">Flagellar biosynthetic protein FliP</fullName>
    </recommendedName>
</protein>
<evidence type="ECO:0000256" key="12">
    <source>
        <dbReference type="RuleBase" id="RU362069"/>
    </source>
</evidence>
<keyword evidence="6 12" id="KW-1005">Bacterial flagellum biogenesis</keyword>
<dbReference type="PANTHER" id="PTHR30587">
    <property type="entry name" value="FLAGELLAR BIOSYNTHETIC PROTEIN FLIP"/>
    <property type="match status" value="1"/>
</dbReference>
<keyword evidence="14" id="KW-0282">Flagellum</keyword>
<organism evidence="14 15">
    <name type="scientific">candidate division WOR-1 bacterium RIFOXYB2_FULL_36_35</name>
    <dbReference type="NCBI Taxonomy" id="1802578"/>
    <lineage>
        <taxon>Bacteria</taxon>
        <taxon>Bacillati</taxon>
        <taxon>Saganbacteria</taxon>
    </lineage>
</organism>
<evidence type="ECO:0000256" key="11">
    <source>
        <dbReference type="ARBA" id="ARBA00023225"/>
    </source>
</evidence>
<dbReference type="PROSITE" id="PS01061">
    <property type="entry name" value="FLIP_2"/>
    <property type="match status" value="1"/>
</dbReference>
<keyword evidence="13" id="KW-0732">Signal</keyword>
<dbReference type="PRINTS" id="PR00951">
    <property type="entry name" value="FLGBIOSNFLIP"/>
</dbReference>
<feature type="transmembrane region" description="Helical" evidence="12">
    <location>
        <begin position="224"/>
        <end position="244"/>
    </location>
</feature>
<evidence type="ECO:0000256" key="1">
    <source>
        <dbReference type="ARBA" id="ARBA00006257"/>
    </source>
</evidence>
<dbReference type="InterPro" id="IPR005838">
    <property type="entry name" value="T3SS_IM_P"/>
</dbReference>
<feature type="transmembrane region" description="Helical" evidence="12">
    <location>
        <begin position="42"/>
        <end position="75"/>
    </location>
</feature>
<dbReference type="Pfam" id="PF00813">
    <property type="entry name" value="FliP"/>
    <property type="match status" value="1"/>
</dbReference>
<comment type="subcellular location">
    <subcellularLocation>
        <location evidence="12">Cell membrane</location>
        <topology evidence="12">Multi-pass membrane protein</topology>
    </subcellularLocation>
    <subcellularLocation>
        <location evidence="12">Bacterial flagellum basal body</location>
    </subcellularLocation>
</comment>
<name>A0A1F4RX86_UNCSA</name>
<dbReference type="EMBL" id="MEUA01000066">
    <property type="protein sequence ID" value="OGC12780.1"/>
    <property type="molecule type" value="Genomic_DNA"/>
</dbReference>
<reference evidence="14 15" key="1">
    <citation type="journal article" date="2016" name="Nat. Commun.">
        <title>Thousands of microbial genomes shed light on interconnected biogeochemical processes in an aquifer system.</title>
        <authorList>
            <person name="Anantharaman K."/>
            <person name="Brown C.T."/>
            <person name="Hug L.A."/>
            <person name="Sharon I."/>
            <person name="Castelle C.J."/>
            <person name="Probst A.J."/>
            <person name="Thomas B.C."/>
            <person name="Singh A."/>
            <person name="Wilkins M.J."/>
            <person name="Karaoz U."/>
            <person name="Brodie E.L."/>
            <person name="Williams K.H."/>
            <person name="Hubbard S.S."/>
            <person name="Banfield J.F."/>
        </authorList>
    </citation>
    <scope>NUCLEOTIDE SEQUENCE [LARGE SCALE GENOMIC DNA]</scope>
</reference>
<comment type="function">
    <text evidence="12">Plays a role in the flagellum-specific transport system.</text>
</comment>
<keyword evidence="8 12" id="KW-1133">Transmembrane helix</keyword>
<dbReference type="PANTHER" id="PTHR30587:SF0">
    <property type="entry name" value="FLAGELLAR BIOSYNTHETIC PROTEIN FLIP"/>
    <property type="match status" value="1"/>
</dbReference>
<keyword evidence="4 12" id="KW-1003">Cell membrane</keyword>
<keyword evidence="7 12" id="KW-0653">Protein transport</keyword>
<evidence type="ECO:0000256" key="5">
    <source>
        <dbReference type="ARBA" id="ARBA00022692"/>
    </source>
</evidence>
<dbReference type="GO" id="GO:0009425">
    <property type="term" value="C:bacterial-type flagellum basal body"/>
    <property type="evidence" value="ECO:0007669"/>
    <property type="project" value="UniProtKB-SubCell"/>
</dbReference>
<keyword evidence="5 12" id="KW-0812">Transmembrane</keyword>
<evidence type="ECO:0000256" key="4">
    <source>
        <dbReference type="ARBA" id="ARBA00022475"/>
    </source>
</evidence>
<keyword evidence="10" id="KW-0975">Bacterial flagellum</keyword>
<dbReference type="Proteomes" id="UP000177905">
    <property type="component" value="Unassembled WGS sequence"/>
</dbReference>
<dbReference type="GO" id="GO:0009306">
    <property type="term" value="P:protein secretion"/>
    <property type="evidence" value="ECO:0007669"/>
    <property type="project" value="UniProtKB-UniRule"/>
</dbReference>
<dbReference type="PRINTS" id="PR01302">
    <property type="entry name" value="TYPE3IMPPROT"/>
</dbReference>
<feature type="transmembrane region" description="Helical" evidence="12">
    <location>
        <begin position="87"/>
        <end position="106"/>
    </location>
</feature>
<keyword evidence="14" id="KW-0966">Cell projection</keyword>
<feature type="chain" id="PRO_5009514331" description="Flagellar biosynthetic protein FliP" evidence="13">
    <location>
        <begin position="19"/>
        <end position="245"/>
    </location>
</feature>
<dbReference type="GO" id="GO:0005886">
    <property type="term" value="C:plasma membrane"/>
    <property type="evidence" value="ECO:0007669"/>
    <property type="project" value="UniProtKB-SubCell"/>
</dbReference>
<evidence type="ECO:0000313" key="15">
    <source>
        <dbReference type="Proteomes" id="UP000177905"/>
    </source>
</evidence>
<sequence length="245" mass="27487">MKKIWFFVFLLLPSFALAAPQGQIAGQINLNSIMNSPQFSSSIQMIIGIALISLVPFFLISVTGFLRIIIVFSLVRTAIGTQQVPPTSVLVGIAVFMTIFVMNPVWQEVNKKAIEPYNQGKFSEMQAFKAGSEPLKMFMLRQVRENDLALFVKFSNIEPPKKAEDVPLYVVIPAFMISELKTSFQIGFLLFIPFIIIDLVVANILLSLGMFMLSPVMVSLPFKILLFVLVDGWNLITRGLLMSFR</sequence>
<evidence type="ECO:0000256" key="7">
    <source>
        <dbReference type="ARBA" id="ARBA00022927"/>
    </source>
</evidence>
<dbReference type="NCBIfam" id="TIGR01103">
    <property type="entry name" value="fliP"/>
    <property type="match status" value="1"/>
</dbReference>
<accession>A0A1F4RX86</accession>
<evidence type="ECO:0000256" key="6">
    <source>
        <dbReference type="ARBA" id="ARBA00022795"/>
    </source>
</evidence>
<keyword evidence="11 12" id="KW-1006">Bacterial flagellum protein export</keyword>
<evidence type="ECO:0000313" key="14">
    <source>
        <dbReference type="EMBL" id="OGC12780.1"/>
    </source>
</evidence>
<gene>
    <name evidence="12" type="primary">fliP</name>
    <name evidence="14" type="ORF">A2290_02000</name>
</gene>
<evidence type="ECO:0000256" key="8">
    <source>
        <dbReference type="ARBA" id="ARBA00022989"/>
    </source>
</evidence>
<evidence type="ECO:0000256" key="13">
    <source>
        <dbReference type="SAM" id="SignalP"/>
    </source>
</evidence>
<evidence type="ECO:0000256" key="9">
    <source>
        <dbReference type="ARBA" id="ARBA00023136"/>
    </source>
</evidence>